<dbReference type="Gene3D" id="3.10.450.50">
    <property type="match status" value="1"/>
</dbReference>
<feature type="domain" description="SnoaL-like" evidence="2">
    <location>
        <begin position="28"/>
        <end position="150"/>
    </location>
</feature>
<evidence type="ECO:0000259" key="2">
    <source>
        <dbReference type="Pfam" id="PF13474"/>
    </source>
</evidence>
<feature type="region of interest" description="Disordered" evidence="1">
    <location>
        <begin position="1"/>
        <end position="22"/>
    </location>
</feature>
<dbReference type="Proteomes" id="UP000600080">
    <property type="component" value="Unassembled WGS sequence"/>
</dbReference>
<dbReference type="InterPro" id="IPR037401">
    <property type="entry name" value="SnoaL-like"/>
</dbReference>
<accession>A0ABQ2JHG6</accession>
<dbReference type="SUPFAM" id="SSF54427">
    <property type="entry name" value="NTF2-like"/>
    <property type="match status" value="1"/>
</dbReference>
<keyword evidence="3" id="KW-0413">Isomerase</keyword>
<keyword evidence="4" id="KW-1185">Reference proteome</keyword>
<feature type="compositionally biased region" description="Basic and acidic residues" evidence="1">
    <location>
        <begin position="1"/>
        <end position="13"/>
    </location>
</feature>
<evidence type="ECO:0000313" key="4">
    <source>
        <dbReference type="Proteomes" id="UP000600080"/>
    </source>
</evidence>
<sequence>MTTDSDRTSERAGARTTLAERTTDEERIRAVLADRAAATAARDARRFLSHTTPDLVEFSLAPPLQYRGPQARDPRAIEAWYATWQGPVEVTQTQLEITVGGDVAFCHSINRMRGTKSDGHEVELWSRATVGLRRIDGVWRITHSHDSVPFLMDGSGRAALDLTP</sequence>
<evidence type="ECO:0000256" key="1">
    <source>
        <dbReference type="SAM" id="MobiDB-lite"/>
    </source>
</evidence>
<dbReference type="GeneID" id="301548874"/>
<evidence type="ECO:0000313" key="3">
    <source>
        <dbReference type="EMBL" id="GGN46538.1"/>
    </source>
</evidence>
<name>A0ABQ2JHG6_9ACTN</name>
<dbReference type="EMBL" id="BMND01000011">
    <property type="protein sequence ID" value="GGN46538.1"/>
    <property type="molecule type" value="Genomic_DNA"/>
</dbReference>
<protein>
    <submittedName>
        <fullName evidence="3">Ketosteroid isomerase</fullName>
    </submittedName>
</protein>
<dbReference type="GO" id="GO:0016853">
    <property type="term" value="F:isomerase activity"/>
    <property type="evidence" value="ECO:0007669"/>
    <property type="project" value="UniProtKB-KW"/>
</dbReference>
<organism evidence="3 4">
    <name type="scientific">Streptomyces kronopolitis</name>
    <dbReference type="NCBI Taxonomy" id="1612435"/>
    <lineage>
        <taxon>Bacteria</taxon>
        <taxon>Bacillati</taxon>
        <taxon>Actinomycetota</taxon>
        <taxon>Actinomycetes</taxon>
        <taxon>Kitasatosporales</taxon>
        <taxon>Streptomycetaceae</taxon>
        <taxon>Streptomyces</taxon>
    </lineage>
</organism>
<gene>
    <name evidence="3" type="ORF">GCM10012285_31240</name>
</gene>
<dbReference type="RefSeq" id="WP_189098434.1">
    <property type="nucleotide sequence ID" value="NZ_BMND01000011.1"/>
</dbReference>
<comment type="caution">
    <text evidence="3">The sequence shown here is derived from an EMBL/GenBank/DDBJ whole genome shotgun (WGS) entry which is preliminary data.</text>
</comment>
<reference evidence="4" key="1">
    <citation type="journal article" date="2019" name="Int. J. Syst. Evol. Microbiol.">
        <title>The Global Catalogue of Microorganisms (GCM) 10K type strain sequencing project: providing services to taxonomists for standard genome sequencing and annotation.</title>
        <authorList>
            <consortium name="The Broad Institute Genomics Platform"/>
            <consortium name="The Broad Institute Genome Sequencing Center for Infectious Disease"/>
            <person name="Wu L."/>
            <person name="Ma J."/>
        </authorList>
    </citation>
    <scope>NUCLEOTIDE SEQUENCE [LARGE SCALE GENOMIC DNA]</scope>
    <source>
        <strain evidence="4">CGMCC 4.7323</strain>
    </source>
</reference>
<dbReference type="InterPro" id="IPR032710">
    <property type="entry name" value="NTF2-like_dom_sf"/>
</dbReference>
<dbReference type="Pfam" id="PF13474">
    <property type="entry name" value="SnoaL_3"/>
    <property type="match status" value="1"/>
</dbReference>
<proteinExistence type="predicted"/>